<reference evidence="3 4" key="2">
    <citation type="journal article" date="2007" name="BMC Biol.">
        <title>A 100%-complete sequence reveals unusually simple genomic features in the hot-spring red alga Cyanidioschyzon merolae.</title>
        <authorList>
            <person name="Nozaki H."/>
            <person name="Takano H."/>
            <person name="Misumi O."/>
            <person name="Terasawa K."/>
            <person name="Matsuzaki M."/>
            <person name="Maruyama S."/>
            <person name="Nishida K."/>
            <person name="Yagisawa F."/>
            <person name="Yoshida Y."/>
            <person name="Fujiwara T."/>
            <person name="Takio S."/>
            <person name="Tamura K."/>
            <person name="Chung S.J."/>
            <person name="Nakamura S."/>
            <person name="Kuroiwa H."/>
            <person name="Tanaka K."/>
            <person name="Sato N."/>
            <person name="Kuroiwa T."/>
        </authorList>
    </citation>
    <scope>NUCLEOTIDE SEQUENCE [LARGE SCALE GENOMIC DNA]</scope>
    <source>
        <strain evidence="3 4">10D</strain>
    </source>
</reference>
<feature type="compositionally biased region" description="Acidic residues" evidence="2">
    <location>
        <begin position="99"/>
        <end position="110"/>
    </location>
</feature>
<feature type="region of interest" description="Disordered" evidence="2">
    <location>
        <begin position="1"/>
        <end position="22"/>
    </location>
</feature>
<dbReference type="RefSeq" id="XP_005535706.1">
    <property type="nucleotide sequence ID" value="XM_005535649.1"/>
</dbReference>
<organism evidence="3 4">
    <name type="scientific">Cyanidioschyzon merolae (strain NIES-3377 / 10D)</name>
    <name type="common">Unicellular red alga</name>
    <dbReference type="NCBI Taxonomy" id="280699"/>
    <lineage>
        <taxon>Eukaryota</taxon>
        <taxon>Rhodophyta</taxon>
        <taxon>Bangiophyceae</taxon>
        <taxon>Cyanidiales</taxon>
        <taxon>Cyanidiaceae</taxon>
        <taxon>Cyanidioschyzon</taxon>
    </lineage>
</organism>
<feature type="compositionally biased region" description="Low complexity" evidence="2">
    <location>
        <begin position="969"/>
        <end position="983"/>
    </location>
</feature>
<feature type="coiled-coil region" evidence="1">
    <location>
        <begin position="990"/>
        <end position="1017"/>
    </location>
</feature>
<feature type="compositionally biased region" description="Low complexity" evidence="2">
    <location>
        <begin position="527"/>
        <end position="539"/>
    </location>
</feature>
<protein>
    <submittedName>
        <fullName evidence="3">Uncharacterized protein</fullName>
    </submittedName>
</protein>
<name>M1V4J1_CYAM1</name>
<dbReference type="HOGENOM" id="CLU_296022_0_0_1"/>
<feature type="region of interest" description="Disordered" evidence="2">
    <location>
        <begin position="517"/>
        <end position="539"/>
    </location>
</feature>
<accession>M1V4J1</accession>
<sequence length="1021" mass="106447">MRVSRGPAAYHSPASTNASPLRYGSVQGSLGHQGSLFMERSRSAAVVVAPTGMVYCPRAPRWIMKAVRAIGVAGWGGSGGGRSWTLSGARGPLETAQESGEEQLSEENPEGSERPAERDNGAGSAGSLTAHDVVVSMGGGSLGATVLGNESFIWTLSGWRQSVREAQEREDARQLRSAFDREEMVSGYETPATGTSLLSTSIERRGGAALGSALSLTTRSPWAIIGALASWLEDRFFPLFGAEEAENIMAAAEGEMPRAARTVASSASSITGSMIDEETAANRRLQAALLRQSGSTRDRRVDALQYVLDQMIDPFCRAVLASFAAAATDSAASILGPLLFLYGHAYHMQRGEMQLGSEGDQVLMEEDLANMPRAIMALRTLTELYSELFSTSNAGFGRSRGNSSSTLNQAGTPQHAALISTNASSANIAVVPSSRSRLGRTLSTQSGNKASAQGSLSDAGEVLDAFATRAELLAGTTEAMDPPLASSLTTEPAVGRARSPADAAAAIASSSATLPLTGAYGRESEPADSAATSSDTDAALSEAVKSLRHAPATETERPELRAAAGASAAAAAVGAPDVATMPQAAAAAAAAVSQCAFSENDRTALLEAALARIEALEREVDFLNRELAAFRDDCVSSNRDLHNCVDAWTAIVLSETRSVAATERATIRALARRLRKLERQIFSENVAATAATSPEHSNRGESRRATRASSERAEVQAEGYGTASRSAAQPWPATATATEATETLEFVAGKQGPPTASPSAQDSRLLYSEISSDDPTEAPSRAMQPGSGAARGAPTVTVRSPSAGPVAALSYLLSEHGSFGSDEDPLLTAFQRAVGLGNALGSGDDTGESASSTPRGGTPRSGGLHGPGAGSLQAPAQQSTYPSVRGAQRAIIGSLPRSTSGSNMVRISSPMLSDPMSGSGALSSSLPVTSSLRTRVAPTVSIATGGLPENPHTSRRILRDGKWVHEEAASSPGAAWGRASASRASRREREAVLRRQIESMQVALEEERQRRQILEERLLRQ</sequence>
<evidence type="ECO:0000313" key="3">
    <source>
        <dbReference type="EMBL" id="BAM79420.1"/>
    </source>
</evidence>
<feature type="compositionally biased region" description="Polar residues" evidence="2">
    <location>
        <begin position="896"/>
        <end position="906"/>
    </location>
</feature>
<feature type="coiled-coil region" evidence="1">
    <location>
        <begin position="606"/>
        <end position="633"/>
    </location>
</feature>
<dbReference type="EMBL" id="AP006488">
    <property type="protein sequence ID" value="BAM79420.1"/>
    <property type="molecule type" value="Genomic_DNA"/>
</dbReference>
<feature type="compositionally biased region" description="Gly residues" evidence="2">
    <location>
        <begin position="859"/>
        <end position="869"/>
    </location>
</feature>
<dbReference type="AlphaFoldDB" id="M1V4J1"/>
<feature type="region of interest" description="Disordered" evidence="2">
    <location>
        <begin position="839"/>
        <end position="926"/>
    </location>
</feature>
<reference evidence="3 4" key="1">
    <citation type="journal article" date="2004" name="Nature">
        <title>Genome sequence of the ultrasmall unicellular red alga Cyanidioschyzon merolae 10D.</title>
        <authorList>
            <person name="Matsuzaki M."/>
            <person name="Misumi O."/>
            <person name="Shin-i T."/>
            <person name="Maruyama S."/>
            <person name="Takahara M."/>
            <person name="Miyagishima S."/>
            <person name="Mori T."/>
            <person name="Nishida K."/>
            <person name="Yagisawa F."/>
            <person name="Nishida K."/>
            <person name="Yoshida Y."/>
            <person name="Nishimura Y."/>
            <person name="Nakao S."/>
            <person name="Kobayashi T."/>
            <person name="Momoyama Y."/>
            <person name="Higashiyama T."/>
            <person name="Minoda A."/>
            <person name="Sano M."/>
            <person name="Nomoto H."/>
            <person name="Oishi K."/>
            <person name="Hayashi H."/>
            <person name="Ohta F."/>
            <person name="Nishizaka S."/>
            <person name="Haga S."/>
            <person name="Miura S."/>
            <person name="Morishita T."/>
            <person name="Kabeya Y."/>
            <person name="Terasawa K."/>
            <person name="Suzuki Y."/>
            <person name="Ishii Y."/>
            <person name="Asakawa S."/>
            <person name="Takano H."/>
            <person name="Ohta N."/>
            <person name="Kuroiwa H."/>
            <person name="Tanaka K."/>
            <person name="Shimizu N."/>
            <person name="Sugano S."/>
            <person name="Sato N."/>
            <person name="Nozaki H."/>
            <person name="Ogasawara N."/>
            <person name="Kohara Y."/>
            <person name="Kuroiwa T."/>
        </authorList>
    </citation>
    <scope>NUCLEOTIDE SEQUENCE [LARGE SCALE GENOMIC DNA]</scope>
    <source>
        <strain evidence="3 4">10D</strain>
    </source>
</reference>
<gene>
    <name evidence="3" type="ORF">CYME_CMF032C</name>
</gene>
<keyword evidence="4" id="KW-1185">Reference proteome</keyword>
<keyword evidence="1" id="KW-0175">Coiled coil</keyword>
<feature type="region of interest" description="Disordered" evidence="2">
    <location>
        <begin position="771"/>
        <end position="801"/>
    </location>
</feature>
<proteinExistence type="predicted"/>
<feature type="region of interest" description="Disordered" evidence="2">
    <location>
        <begin position="477"/>
        <end position="499"/>
    </location>
</feature>
<evidence type="ECO:0000256" key="2">
    <source>
        <dbReference type="SAM" id="MobiDB-lite"/>
    </source>
</evidence>
<evidence type="ECO:0000313" key="4">
    <source>
        <dbReference type="Proteomes" id="UP000007014"/>
    </source>
</evidence>
<feature type="region of interest" description="Disordered" evidence="2">
    <location>
        <begin position="688"/>
        <end position="735"/>
    </location>
</feature>
<dbReference type="GeneID" id="16993096"/>
<evidence type="ECO:0000256" key="1">
    <source>
        <dbReference type="SAM" id="Coils"/>
    </source>
</evidence>
<feature type="compositionally biased region" description="Basic and acidic residues" evidence="2">
    <location>
        <begin position="696"/>
        <end position="715"/>
    </location>
</feature>
<dbReference type="KEGG" id="cme:CYME_CMF032C"/>
<dbReference type="Proteomes" id="UP000007014">
    <property type="component" value="Chromosome 6"/>
</dbReference>
<dbReference type="Gramene" id="CMF032CT">
    <property type="protein sequence ID" value="CMF032CT"/>
    <property type="gene ID" value="CMF032C"/>
</dbReference>
<feature type="region of interest" description="Disordered" evidence="2">
    <location>
        <begin position="83"/>
        <end position="126"/>
    </location>
</feature>
<dbReference type="OrthoDB" id="10530772at2759"/>
<feature type="region of interest" description="Disordered" evidence="2">
    <location>
        <begin position="968"/>
        <end position="988"/>
    </location>
</feature>
<dbReference type="OMA" id="KENACDN"/>
<feature type="compositionally biased region" description="Basic and acidic residues" evidence="2">
    <location>
        <begin position="111"/>
        <end position="120"/>
    </location>
</feature>